<gene>
    <name evidence="3" type="ORF">GJ698_29715</name>
</gene>
<comment type="caution">
    <text evidence="3">The sequence shown here is derived from an EMBL/GenBank/DDBJ whole genome shotgun (WGS) entry which is preliminary data.</text>
</comment>
<organism evidence="3 4">
    <name type="scientific">Duganella aquatilis</name>
    <dbReference type="NCBI Taxonomy" id="2666082"/>
    <lineage>
        <taxon>Bacteria</taxon>
        <taxon>Pseudomonadati</taxon>
        <taxon>Pseudomonadota</taxon>
        <taxon>Betaproteobacteria</taxon>
        <taxon>Burkholderiales</taxon>
        <taxon>Oxalobacteraceae</taxon>
        <taxon>Telluria group</taxon>
        <taxon>Duganella</taxon>
    </lineage>
</organism>
<keyword evidence="1" id="KW-0175">Coiled coil</keyword>
<dbReference type="AlphaFoldDB" id="A0A844DFE8"/>
<accession>A0A844DFE8</accession>
<dbReference type="Pfam" id="PF05050">
    <property type="entry name" value="Methyltransf_21"/>
    <property type="match status" value="1"/>
</dbReference>
<sequence>MSLTSYAHNCEDVLLMRALGHIEHGRYLDAAAGDPLHSNATQAFYARGWHGVNLETAPALLRRLRIARPADTNLALAAAAAPGQRAWYQVELPGASTFDAALAQQQRDAGRAVVQHLVELQTLNAICEQHLDGELHFLRLADSAALAGLDLQRWRPWIIVLRADGVTPLDALLAARYRLAYADGYNQFYLADEQAALAAALTLPPHPADDFVLAEDHHYSHPLAEWRRRTAEAEAASQESRIWAQAHVREWREKFERLDAEQQRANRAEQQLAEMSGRAHRAEAQLPHLNARAAAADVAEQTLGAVYASLSWRLTRPLREGKFKLAKLRAWLRAFPRRVVGAVLRRVKGLAGYALRYVNARPKLSFFLRRNIARLPFMVPLMRALKLRLQLNHTHAAAAAPVPADLDSLPEAARQVFDDLRRARRQAPHS</sequence>
<proteinExistence type="predicted"/>
<reference evidence="3 4" key="1">
    <citation type="submission" date="2019-11" db="EMBL/GenBank/DDBJ databases">
        <title>Novel species isolated from a subtropical stream in China.</title>
        <authorList>
            <person name="Lu H."/>
        </authorList>
    </citation>
    <scope>NUCLEOTIDE SEQUENCE [LARGE SCALE GENOMIC DNA]</scope>
    <source>
        <strain evidence="3 4">FT26W</strain>
    </source>
</reference>
<name>A0A844DFE8_9BURK</name>
<feature type="coiled-coil region" evidence="1">
    <location>
        <begin position="248"/>
        <end position="285"/>
    </location>
</feature>
<dbReference type="EMBL" id="WKJL01000049">
    <property type="protein sequence ID" value="MRW88262.1"/>
    <property type="molecule type" value="Genomic_DNA"/>
</dbReference>
<evidence type="ECO:0000313" key="4">
    <source>
        <dbReference type="Proteomes" id="UP000439986"/>
    </source>
</evidence>
<evidence type="ECO:0000313" key="3">
    <source>
        <dbReference type="EMBL" id="MRW88262.1"/>
    </source>
</evidence>
<feature type="domain" description="Methyltransferase FkbM" evidence="2">
    <location>
        <begin position="32"/>
        <end position="164"/>
    </location>
</feature>
<dbReference type="Proteomes" id="UP000439986">
    <property type="component" value="Unassembled WGS sequence"/>
</dbReference>
<evidence type="ECO:0000259" key="2">
    <source>
        <dbReference type="Pfam" id="PF05050"/>
    </source>
</evidence>
<dbReference type="RefSeq" id="WP_154361465.1">
    <property type="nucleotide sequence ID" value="NZ_WKJL01000049.1"/>
</dbReference>
<keyword evidence="4" id="KW-1185">Reference proteome</keyword>
<evidence type="ECO:0000256" key="1">
    <source>
        <dbReference type="SAM" id="Coils"/>
    </source>
</evidence>
<protein>
    <recommendedName>
        <fullName evidence="2">Methyltransferase FkbM domain-containing protein</fullName>
    </recommendedName>
</protein>
<dbReference type="InterPro" id="IPR006342">
    <property type="entry name" value="FkbM_mtfrase"/>
</dbReference>